<evidence type="ECO:0000256" key="13">
    <source>
        <dbReference type="ARBA" id="ARBA00033999"/>
    </source>
</evidence>
<dbReference type="Gene3D" id="1.25.40.80">
    <property type="match status" value="1"/>
</dbReference>
<evidence type="ECO:0000256" key="14">
    <source>
        <dbReference type="ARBA" id="ARBA00053026"/>
    </source>
</evidence>
<keyword evidence="8" id="KW-0157">Chromophore</keyword>
<dbReference type="EMBL" id="JADIIL010000039">
    <property type="protein sequence ID" value="MBF4476132.1"/>
    <property type="molecule type" value="Genomic_DNA"/>
</dbReference>
<dbReference type="PATRIC" id="fig|2162.9.peg.52"/>
<dbReference type="InterPro" id="IPR036134">
    <property type="entry name" value="Crypto/Photolyase_FAD-like_sf"/>
</dbReference>
<feature type="domain" description="Photolyase/cryptochrome alpha/beta" evidence="15">
    <location>
        <begin position="19"/>
        <end position="147"/>
    </location>
</feature>
<evidence type="ECO:0000256" key="4">
    <source>
        <dbReference type="ARBA" id="ARBA00014046"/>
    </source>
</evidence>
<dbReference type="PANTHER" id="PTHR10211:SF0">
    <property type="entry name" value="DEOXYRIBODIPYRIMIDINE PHOTO-LYASE"/>
    <property type="match status" value="1"/>
</dbReference>
<evidence type="ECO:0000256" key="3">
    <source>
        <dbReference type="ARBA" id="ARBA00013149"/>
    </source>
</evidence>
<reference evidence="17" key="2">
    <citation type="submission" date="2020-10" db="EMBL/GenBank/DDBJ databases">
        <title>Dehalococcoides mccartyi of a TCE/Cr reducing biochatode.</title>
        <authorList>
            <person name="Matturro B."/>
        </authorList>
    </citation>
    <scope>NUCLEOTIDE SEQUENCE</scope>
    <source>
        <strain evidence="17">Bin2</strain>
    </source>
</reference>
<dbReference type="GO" id="GO:0003677">
    <property type="term" value="F:DNA binding"/>
    <property type="evidence" value="ECO:0007669"/>
    <property type="project" value="UniProtKB-KW"/>
</dbReference>
<evidence type="ECO:0000256" key="12">
    <source>
        <dbReference type="ARBA" id="ARBA00031671"/>
    </source>
</evidence>
<keyword evidence="11 16" id="KW-0456">Lyase</keyword>
<dbReference type="Gene3D" id="3.40.50.620">
    <property type="entry name" value="HUPs"/>
    <property type="match status" value="1"/>
</dbReference>
<evidence type="ECO:0000256" key="9">
    <source>
        <dbReference type="ARBA" id="ARBA00023125"/>
    </source>
</evidence>
<dbReference type="InterPro" id="IPR032673">
    <property type="entry name" value="DNA_photolyase_2_CS"/>
</dbReference>
<evidence type="ECO:0000256" key="8">
    <source>
        <dbReference type="ARBA" id="ARBA00022991"/>
    </source>
</evidence>
<evidence type="ECO:0000256" key="7">
    <source>
        <dbReference type="ARBA" id="ARBA00022827"/>
    </source>
</evidence>
<evidence type="ECO:0000256" key="6">
    <source>
        <dbReference type="ARBA" id="ARBA00022763"/>
    </source>
</evidence>
<dbReference type="InterPro" id="IPR014729">
    <property type="entry name" value="Rossmann-like_a/b/a_fold"/>
</dbReference>
<dbReference type="EMBL" id="LN515531">
    <property type="protein sequence ID" value="CEA12415.1"/>
    <property type="molecule type" value="Genomic_DNA"/>
</dbReference>
<keyword evidence="7" id="KW-0274">FAD</keyword>
<proteinExistence type="inferred from homology"/>
<dbReference type="NCBIfam" id="TIGR00591">
    <property type="entry name" value="phr2"/>
    <property type="match status" value="1"/>
</dbReference>
<protein>
    <recommendedName>
        <fullName evidence="4">Deoxyribodipyrimidine photo-lyase</fullName>
        <ecNumber evidence="3">4.1.99.3</ecNumber>
    </recommendedName>
    <alternativeName>
        <fullName evidence="12">DNA photolyase</fullName>
    </alternativeName>
</protein>
<dbReference type="Proteomes" id="UP000606900">
    <property type="component" value="Unassembled WGS sequence"/>
</dbReference>
<dbReference type="InterPro" id="IPR036155">
    <property type="entry name" value="Crypto/Photolyase_N_sf"/>
</dbReference>
<evidence type="ECO:0000256" key="10">
    <source>
        <dbReference type="ARBA" id="ARBA00023204"/>
    </source>
</evidence>
<dbReference type="GO" id="GO:0000719">
    <property type="term" value="P:photoreactive repair"/>
    <property type="evidence" value="ECO:0007669"/>
    <property type="project" value="TreeGrafter"/>
</dbReference>
<dbReference type="Pfam" id="PF00875">
    <property type="entry name" value="DNA_photolyase"/>
    <property type="match status" value="1"/>
</dbReference>
<evidence type="ECO:0000256" key="2">
    <source>
        <dbReference type="ARBA" id="ARBA00006409"/>
    </source>
</evidence>
<keyword evidence="9" id="KW-0238">DNA-binding</keyword>
<comment type="cofactor">
    <cofactor evidence="1">
        <name>FAD</name>
        <dbReference type="ChEBI" id="CHEBI:57692"/>
    </cofactor>
</comment>
<evidence type="ECO:0000256" key="11">
    <source>
        <dbReference type="ARBA" id="ARBA00023239"/>
    </source>
</evidence>
<gene>
    <name evidence="16" type="primary">phr</name>
    <name evidence="17" type="synonym">phrB</name>
    <name evidence="16" type="ORF">DSM1535_0049</name>
    <name evidence="17" type="ORF">ISP06_11795</name>
</gene>
<dbReference type="KEGG" id="mfi:DSM1535_0049"/>
<dbReference type="SUPFAM" id="SSF52425">
    <property type="entry name" value="Cryptochrome/photolyase, N-terminal domain"/>
    <property type="match status" value="1"/>
</dbReference>
<evidence type="ECO:0000313" key="17">
    <source>
        <dbReference type="EMBL" id="MBF4476132.1"/>
    </source>
</evidence>
<keyword evidence="10" id="KW-0234">DNA repair</keyword>
<dbReference type="InterPro" id="IPR008148">
    <property type="entry name" value="DNA_photolyase_2"/>
</dbReference>
<dbReference type="RefSeq" id="WP_048071769.1">
    <property type="nucleotide sequence ID" value="NZ_DAISQW010000034.1"/>
</dbReference>
<dbReference type="EC" id="4.1.99.3" evidence="3"/>
<keyword evidence="6" id="KW-0227">DNA damage</keyword>
<dbReference type="PROSITE" id="PS01084">
    <property type="entry name" value="DNA_PHOTOLYASES_2_2"/>
    <property type="match status" value="1"/>
</dbReference>
<reference evidence="16" key="1">
    <citation type="submission" date="2014-08" db="EMBL/GenBank/DDBJ databases">
        <authorList>
            <person name="Wibberg D."/>
        </authorList>
    </citation>
    <scope>NUCLEOTIDE SEQUENCE</scope>
</reference>
<dbReference type="SUPFAM" id="SSF48173">
    <property type="entry name" value="Cryptochrome/photolyase FAD-binding domain"/>
    <property type="match status" value="1"/>
</dbReference>
<evidence type="ECO:0000313" key="16">
    <source>
        <dbReference type="EMBL" id="CEA12415.1"/>
    </source>
</evidence>
<comment type="cofactor">
    <cofactor evidence="14">
        <name>coenzyme F420-(gamma-Glu)n</name>
        <dbReference type="ChEBI" id="CHEBI:133980"/>
    </cofactor>
</comment>
<dbReference type="PANTHER" id="PTHR10211">
    <property type="entry name" value="DEOXYRIBODIPYRIMIDINE PHOTOLYASE"/>
    <property type="match status" value="1"/>
</dbReference>
<dbReference type="GO" id="GO:0003904">
    <property type="term" value="F:deoxyribodipyrimidine photo-lyase activity"/>
    <property type="evidence" value="ECO:0007669"/>
    <property type="project" value="UniProtKB-EC"/>
</dbReference>
<evidence type="ECO:0000256" key="5">
    <source>
        <dbReference type="ARBA" id="ARBA00022630"/>
    </source>
</evidence>
<dbReference type="PROSITE" id="PS51645">
    <property type="entry name" value="PHR_CRY_ALPHA_BETA"/>
    <property type="match status" value="1"/>
</dbReference>
<keyword evidence="5" id="KW-0285">Flavoprotein</keyword>
<dbReference type="FunFam" id="1.10.579.10:FF:000002">
    <property type="entry name" value="Deoxyribodipyrimidine photolyase"/>
    <property type="match status" value="1"/>
</dbReference>
<accession>A0A090I3Y1</accession>
<name>A0A090I3Y1_METFO</name>
<dbReference type="Gene3D" id="1.10.579.10">
    <property type="entry name" value="DNA Cyclobutane Dipyrimidine Photolyase, subunit A, domain 3"/>
    <property type="match status" value="1"/>
</dbReference>
<comment type="similarity">
    <text evidence="2">Belongs to the DNA photolyase class-2 family.</text>
</comment>
<organism evidence="16">
    <name type="scientific">Methanobacterium formicicum</name>
    <dbReference type="NCBI Taxonomy" id="2162"/>
    <lineage>
        <taxon>Archaea</taxon>
        <taxon>Methanobacteriati</taxon>
        <taxon>Methanobacteriota</taxon>
        <taxon>Methanomada group</taxon>
        <taxon>Methanobacteria</taxon>
        <taxon>Methanobacteriales</taxon>
        <taxon>Methanobacteriaceae</taxon>
        <taxon>Methanobacterium</taxon>
    </lineage>
</organism>
<evidence type="ECO:0000256" key="1">
    <source>
        <dbReference type="ARBA" id="ARBA00001974"/>
    </source>
</evidence>
<dbReference type="InterPro" id="IPR006050">
    <property type="entry name" value="DNA_photolyase_N"/>
</dbReference>
<dbReference type="AlphaFoldDB" id="A0A090I3Y1"/>
<evidence type="ECO:0000259" key="15">
    <source>
        <dbReference type="PROSITE" id="PS51645"/>
    </source>
</evidence>
<comment type="catalytic activity">
    <reaction evidence="13">
        <text>cyclobutadipyrimidine (in DNA) = 2 pyrimidine residues (in DNA).</text>
        <dbReference type="EC" id="4.1.99.3"/>
    </reaction>
</comment>
<sequence>MIPVPCIKKLNQNPLKDGDYVLYWMQASPRVHTNHALEYSIKKANQIKKPLLVFFGITNQFPEANNRHYTFLLQGLQDVQNALEKQGINMAIQMVSPPEGALELAENASMVVVDRGYLSIQREWIQKVIDGLQCPLIQVETNVVIPVETASSKEEYSAATIRRKINKKLDEFLIPLKREKLSTRFSDLDVDSLSLDDVDSIISRLGSKSKVVPVAKYEGGTGNAIKLLDTFIKHKLDKFPDRNDPSTDYLSHMSPYLHFGQISPLHIALEVLKTKSPGKSAYLEELIIRRELAVNFVYHNHEYDKLKCLPDWAYNTLMEHRKDKREYIYSFEEFENAETHDPYWNAAQLEMVHSGKMQGYMRMYWGKKILEWTQNPEEAHQIALKLNNRYELDGRDPNGYAGVAWCFGKHDRAWKEREIFGKVRYMNDQGLRRKFKMDSYLDAVNNLVDSSVS</sequence>
<dbReference type="InterPro" id="IPR052219">
    <property type="entry name" value="Photolyase_Class-2"/>
</dbReference>